<dbReference type="InterPro" id="IPR001876">
    <property type="entry name" value="Znf_RanBP2"/>
</dbReference>
<organism evidence="6">
    <name type="scientific">Neobodo designis</name>
    <name type="common">Flagellated protozoan</name>
    <name type="synonym">Bodo designis</name>
    <dbReference type="NCBI Taxonomy" id="312471"/>
    <lineage>
        <taxon>Eukaryota</taxon>
        <taxon>Discoba</taxon>
        <taxon>Euglenozoa</taxon>
        <taxon>Kinetoplastea</taxon>
        <taxon>Metakinetoplastina</taxon>
        <taxon>Neobodonida</taxon>
        <taxon>Neobodo</taxon>
    </lineage>
</organism>
<proteinExistence type="predicted"/>
<name>A0A7S1LZW5_NEODS</name>
<feature type="compositionally biased region" description="Polar residues" evidence="4">
    <location>
        <begin position="688"/>
        <end position="698"/>
    </location>
</feature>
<gene>
    <name evidence="6" type="ORF">NDES1114_LOCUS15951</name>
</gene>
<dbReference type="Gene3D" id="3.90.70.80">
    <property type="match status" value="1"/>
</dbReference>
<evidence type="ECO:0000256" key="4">
    <source>
        <dbReference type="SAM" id="MobiDB-lite"/>
    </source>
</evidence>
<evidence type="ECO:0000313" key="6">
    <source>
        <dbReference type="EMBL" id="CAD9118304.1"/>
    </source>
</evidence>
<keyword evidence="2" id="KW-0863">Zinc-finger</keyword>
<dbReference type="GO" id="GO:0004843">
    <property type="term" value="F:cysteine-type deubiquitinase activity"/>
    <property type="evidence" value="ECO:0007669"/>
    <property type="project" value="TreeGrafter"/>
</dbReference>
<keyword evidence="3" id="KW-0862">Zinc</keyword>
<reference evidence="6" key="1">
    <citation type="submission" date="2021-01" db="EMBL/GenBank/DDBJ databases">
        <authorList>
            <person name="Corre E."/>
            <person name="Pelletier E."/>
            <person name="Niang G."/>
            <person name="Scheremetjew M."/>
            <person name="Finn R."/>
            <person name="Kale V."/>
            <person name="Holt S."/>
            <person name="Cochrane G."/>
            <person name="Meng A."/>
            <person name="Brown T."/>
            <person name="Cohen L."/>
        </authorList>
    </citation>
    <scope>NUCLEOTIDE SEQUENCE</scope>
    <source>
        <strain evidence="6">CCAP 1951/1</strain>
    </source>
</reference>
<dbReference type="CDD" id="cd22751">
    <property type="entry name" value="OTU_plant_OTU9-like"/>
    <property type="match status" value="1"/>
</dbReference>
<dbReference type="PROSITE" id="PS01358">
    <property type="entry name" value="ZF_RANBP2_1"/>
    <property type="match status" value="1"/>
</dbReference>
<evidence type="ECO:0000256" key="1">
    <source>
        <dbReference type="ARBA" id="ARBA00022723"/>
    </source>
</evidence>
<dbReference type="GO" id="GO:0016579">
    <property type="term" value="P:protein deubiquitination"/>
    <property type="evidence" value="ECO:0007669"/>
    <property type="project" value="TreeGrafter"/>
</dbReference>
<keyword evidence="1" id="KW-0479">Metal-binding</keyword>
<feature type="region of interest" description="Disordered" evidence="4">
    <location>
        <begin position="205"/>
        <end position="227"/>
    </location>
</feature>
<feature type="compositionally biased region" description="Polar residues" evidence="4">
    <location>
        <begin position="530"/>
        <end position="542"/>
    </location>
</feature>
<feature type="region of interest" description="Disordered" evidence="4">
    <location>
        <begin position="515"/>
        <end position="542"/>
    </location>
</feature>
<feature type="domain" description="OTU" evidence="5">
    <location>
        <begin position="357"/>
        <end position="463"/>
    </location>
</feature>
<dbReference type="InterPro" id="IPR003323">
    <property type="entry name" value="OTU_dom"/>
</dbReference>
<evidence type="ECO:0000259" key="5">
    <source>
        <dbReference type="PROSITE" id="PS50802"/>
    </source>
</evidence>
<dbReference type="PANTHER" id="PTHR12419:SF111">
    <property type="entry name" value="OVARIAN TUMOR DOMAIN-CONTAINING DEUBIQUITINATING ENZYME 9"/>
    <property type="match status" value="1"/>
</dbReference>
<dbReference type="PANTHER" id="PTHR12419">
    <property type="entry name" value="OTU DOMAIN CONTAINING PROTEIN"/>
    <property type="match status" value="1"/>
</dbReference>
<sequence length="707" mass="74922">MNELVALVRAYVARTDGAGRAGSGGSKELVAAGNLNLSFSRSSFLVPMCALCGRDPACTFLSAADRTSGAGSEPPPGGRAAPIKISELCYQCFRVAFKAIVRPLLADELHRCRLATLLSEMATATADADAAAEAAARRLQPLSDGARWACHRCTYAGNTASMSSCEVCGGPSPDMTKCTECGKHLTAALVGRPCEAATAKQRALAGAVSTRPPSSRPPPKQDLIACILGSPPGASRPSSIQQPPPPTQRGPLPTPVHCLWACERCTLVNTVDLDMCTACHSARGWECPRCTAINTSIRAPNGERSCTVCGHTSVELSAGASAQVGLDPRDVLRERQQQADTVKGRKRLEERLAKLGLVRSVQAGDGNCQFRALAHQLFGNPALHMYVRNTVATHMLRRARSQLQVLFESSDEFEKYVAGMAQSGTWGDELTLRAAADALGCHIHVISTAQQNWHLHFAPTNAEKDEMAASSSLSTTARGLMSNPSIAMGPAPALDASIMHPVRVAVAALQKELTNADDSRTGERHRRAAGNSNTSDTVGSPLLETTRNMSVDWPLDAEDGFPHVFLAYESPVHYDDVAVVGRDGKPRALGRHTVDMCRTMAAVVEAIVKEERDWIDAGAGDNGGLAARVARAASIGPEDTQMAARAASDWVDVDSDNGDHCDRQTSTSTAAASGPPSRQHTGAPESEGQVTPSRSGNQGMKLHVRLH</sequence>
<feature type="region of interest" description="Disordered" evidence="4">
    <location>
        <begin position="654"/>
        <end position="707"/>
    </location>
</feature>
<accession>A0A7S1LZW5</accession>
<evidence type="ECO:0000256" key="3">
    <source>
        <dbReference type="ARBA" id="ARBA00022833"/>
    </source>
</evidence>
<dbReference type="EMBL" id="HBGF01024084">
    <property type="protein sequence ID" value="CAD9118304.1"/>
    <property type="molecule type" value="Transcribed_RNA"/>
</dbReference>
<dbReference type="Pfam" id="PF02338">
    <property type="entry name" value="OTU"/>
    <property type="match status" value="1"/>
</dbReference>
<protein>
    <recommendedName>
        <fullName evidence="5">OTU domain-containing protein</fullName>
    </recommendedName>
</protein>
<evidence type="ECO:0000256" key="2">
    <source>
        <dbReference type="ARBA" id="ARBA00022771"/>
    </source>
</evidence>
<dbReference type="InterPro" id="IPR050704">
    <property type="entry name" value="Peptidase_C85-like"/>
</dbReference>
<dbReference type="InterPro" id="IPR038765">
    <property type="entry name" value="Papain-like_cys_pep_sf"/>
</dbReference>
<dbReference type="AlphaFoldDB" id="A0A7S1LZW5"/>
<dbReference type="GO" id="GO:0008270">
    <property type="term" value="F:zinc ion binding"/>
    <property type="evidence" value="ECO:0007669"/>
    <property type="project" value="UniProtKB-KW"/>
</dbReference>
<dbReference type="SUPFAM" id="SSF54001">
    <property type="entry name" value="Cysteine proteinases"/>
    <property type="match status" value="1"/>
</dbReference>
<dbReference type="PROSITE" id="PS50802">
    <property type="entry name" value="OTU"/>
    <property type="match status" value="1"/>
</dbReference>
<dbReference type="SMART" id="SM00547">
    <property type="entry name" value="ZnF_RBZ"/>
    <property type="match status" value="3"/>
</dbReference>